<feature type="region of interest" description="Disordered" evidence="1">
    <location>
        <begin position="186"/>
        <end position="298"/>
    </location>
</feature>
<gene>
    <name evidence="2" type="ORF">ACJMK2_025774</name>
</gene>
<name>A0ABD3XHH5_SINWO</name>
<dbReference type="Proteomes" id="UP001634394">
    <property type="component" value="Unassembled WGS sequence"/>
</dbReference>
<accession>A0ABD3XHH5</accession>
<dbReference type="AlphaFoldDB" id="A0ABD3XHH5"/>
<feature type="compositionally biased region" description="Basic residues" evidence="1">
    <location>
        <begin position="280"/>
        <end position="298"/>
    </location>
</feature>
<feature type="region of interest" description="Disordered" evidence="1">
    <location>
        <begin position="1"/>
        <end position="51"/>
    </location>
</feature>
<organism evidence="2 3">
    <name type="scientific">Sinanodonta woodiana</name>
    <name type="common">Chinese pond mussel</name>
    <name type="synonym">Anodonta woodiana</name>
    <dbReference type="NCBI Taxonomy" id="1069815"/>
    <lineage>
        <taxon>Eukaryota</taxon>
        <taxon>Metazoa</taxon>
        <taxon>Spiralia</taxon>
        <taxon>Lophotrochozoa</taxon>
        <taxon>Mollusca</taxon>
        <taxon>Bivalvia</taxon>
        <taxon>Autobranchia</taxon>
        <taxon>Heteroconchia</taxon>
        <taxon>Palaeoheterodonta</taxon>
        <taxon>Unionida</taxon>
        <taxon>Unionoidea</taxon>
        <taxon>Unionidae</taxon>
        <taxon>Unioninae</taxon>
        <taxon>Sinanodonta</taxon>
    </lineage>
</organism>
<evidence type="ECO:0000313" key="2">
    <source>
        <dbReference type="EMBL" id="KAL3885729.1"/>
    </source>
</evidence>
<feature type="region of interest" description="Disordered" evidence="1">
    <location>
        <begin position="61"/>
        <end position="80"/>
    </location>
</feature>
<dbReference type="EMBL" id="JBJQND010000002">
    <property type="protein sequence ID" value="KAL3885729.1"/>
    <property type="molecule type" value="Genomic_DNA"/>
</dbReference>
<feature type="compositionally biased region" description="Polar residues" evidence="1">
    <location>
        <begin position="39"/>
        <end position="51"/>
    </location>
</feature>
<evidence type="ECO:0000256" key="1">
    <source>
        <dbReference type="SAM" id="MobiDB-lite"/>
    </source>
</evidence>
<evidence type="ECO:0000313" key="3">
    <source>
        <dbReference type="Proteomes" id="UP001634394"/>
    </source>
</evidence>
<keyword evidence="3" id="KW-1185">Reference proteome</keyword>
<feature type="compositionally biased region" description="Low complexity" evidence="1">
    <location>
        <begin position="10"/>
        <end position="24"/>
    </location>
</feature>
<sequence length="298" mass="32774">MAALNSNTSNKGKMATTKNKMAAKPVTNKDAMRKRSRHSAPQNGSQQKLEQLHSAMQQLGTTTTNTNTTPSQKLKSGRKTKLYSTPEFEHLALEAAKLDPLSPIFFNLHNTTIQNDDDMDATLAIGVYTNCIGTPPTISSKLTPNDIGLTIPTLADVVENTPNQTPGSNPKVRTLKINIINDINPKSADVKENTPTRTYSDIIKTKSIKPNTETKIHNSQTSGPSKPQNKVGLLRPSTEKVTPTQPPTPPYGTEREKGRGPPKIGQRSKLIQRPINPPSHQKKQQRIHPLHKTKPKEK</sequence>
<reference evidence="2 3" key="1">
    <citation type="submission" date="2024-11" db="EMBL/GenBank/DDBJ databases">
        <title>Chromosome-level genome assembly of the freshwater bivalve Anodonta woodiana.</title>
        <authorList>
            <person name="Chen X."/>
        </authorList>
    </citation>
    <scope>NUCLEOTIDE SEQUENCE [LARGE SCALE GENOMIC DNA]</scope>
    <source>
        <strain evidence="2">MN2024</strain>
        <tissue evidence="2">Gills</tissue>
    </source>
</reference>
<protein>
    <submittedName>
        <fullName evidence="2">Uncharacterized protein</fullName>
    </submittedName>
</protein>
<comment type="caution">
    <text evidence="2">The sequence shown here is derived from an EMBL/GenBank/DDBJ whole genome shotgun (WGS) entry which is preliminary data.</text>
</comment>
<feature type="compositionally biased region" description="Polar residues" evidence="1">
    <location>
        <begin position="208"/>
        <end position="228"/>
    </location>
</feature>
<proteinExistence type="predicted"/>